<keyword evidence="13" id="KW-1185">Reference proteome</keyword>
<dbReference type="CDD" id="cd04852">
    <property type="entry name" value="Peptidases_S8_3"/>
    <property type="match status" value="1"/>
</dbReference>
<keyword evidence="4 7" id="KW-0378">Hydrolase</keyword>
<organism evidence="12 13">
    <name type="scientific">Perilla frutescens var. hirtella</name>
    <name type="common">Perilla citriodora</name>
    <name type="synonym">Perilla setoyensis</name>
    <dbReference type="NCBI Taxonomy" id="608512"/>
    <lineage>
        <taxon>Eukaryota</taxon>
        <taxon>Viridiplantae</taxon>
        <taxon>Streptophyta</taxon>
        <taxon>Embryophyta</taxon>
        <taxon>Tracheophyta</taxon>
        <taxon>Spermatophyta</taxon>
        <taxon>Magnoliopsida</taxon>
        <taxon>eudicotyledons</taxon>
        <taxon>Gunneridae</taxon>
        <taxon>Pentapetalae</taxon>
        <taxon>asterids</taxon>
        <taxon>lamiids</taxon>
        <taxon>Lamiales</taxon>
        <taxon>Lamiaceae</taxon>
        <taxon>Nepetoideae</taxon>
        <taxon>Elsholtzieae</taxon>
        <taxon>Perilla</taxon>
    </lineage>
</organism>
<keyword evidence="3 8" id="KW-0732">Signal</keyword>
<dbReference type="InterPro" id="IPR015500">
    <property type="entry name" value="Peptidase_S8_subtilisin-rel"/>
</dbReference>
<evidence type="ECO:0000256" key="7">
    <source>
        <dbReference type="PROSITE-ProRule" id="PRU01240"/>
    </source>
</evidence>
<evidence type="ECO:0000256" key="3">
    <source>
        <dbReference type="ARBA" id="ARBA00022729"/>
    </source>
</evidence>
<feature type="domain" description="Subtilisin-like protease fibronectin type-III" evidence="11">
    <location>
        <begin position="673"/>
        <end position="766"/>
    </location>
</feature>
<evidence type="ECO:0000256" key="6">
    <source>
        <dbReference type="PIRSR" id="PIRSR615500-1"/>
    </source>
</evidence>
<sequence>MAFHRAFAILIPAVFQLYCSVSIAEASSNVHIVYMGARPNDEPELLENSHHELLSGILGSKEASRGSILYSYKHGFSGFAALLTRDQAKLIAGLTGVVRVIPNRVYDLHTTRSWDFLQVNDQSTEGILLKSRFGNNTIIGVLDSGIWPESASFKDDGFTDIPSYWKGECQVGQEFNLSHCNRKLIGARWYYKGYEAEFGSLDTEGGAEFLSARDAEGHGTHTSSIAAGAMVEDVHFLGLGQGKARGGAPSARLAVYKVCWATGGCSSADILAAFDHAIHDGVDVISMSLGAIPPLETYVDDVVSIGSFHAVANGISVVCSAGNSGPFPQTVVNTAPWVITVAASTIDRSFPVMITIGNNQTFVGQSLYTGKDLDKFYPIVYGADITATNADENDARSCSYGSLNASSARGKVVLCFETRTQRFAITAAVSVSDIGGVGVVFARFPTKEVNLCLDVPCAQVDLTIGTSLLSYISSTDNPVIKFNVPKTAVGQEVSPNVALFSSRGPSSLSPSVLKPDIAAPGVDILASWSAAPAAQPYGALEIEHRIFMFKFASGTSMACPHISAIVTLLKAIHPKWSPAALKSALITTASSIDKFGEAAMAEAAPHKLADPFDYGGGQVDPNRAVDPGLIFDIDMKDHAQFLCAMGYNDTSISLLTGLHDAQCPKTDNFFLNYNLPSIVIPELGGSVTVSRNATNVGPALSIYRSRINAPPGTKVTVEPRILVFTSDVKNLVFKVKICSKVKARGTFSFGALIWEDLSHVVKIPLIARSVVQ</sequence>
<dbReference type="PROSITE" id="PS00138">
    <property type="entry name" value="SUBTILASE_SER"/>
    <property type="match status" value="1"/>
</dbReference>
<dbReference type="PANTHER" id="PTHR10795">
    <property type="entry name" value="PROPROTEIN CONVERTASE SUBTILISIN/KEXIN"/>
    <property type="match status" value="1"/>
</dbReference>
<dbReference type="InterPro" id="IPR000209">
    <property type="entry name" value="Peptidase_S8/S53_dom"/>
</dbReference>
<dbReference type="Gene3D" id="3.50.30.30">
    <property type="match status" value="1"/>
</dbReference>
<evidence type="ECO:0000256" key="1">
    <source>
        <dbReference type="ARBA" id="ARBA00011073"/>
    </source>
</evidence>
<keyword evidence="2 7" id="KW-0645">Protease</keyword>
<dbReference type="CDD" id="cd02120">
    <property type="entry name" value="PA_subtilisin_like"/>
    <property type="match status" value="1"/>
</dbReference>
<comment type="caution">
    <text evidence="12">The sequence shown here is derived from an EMBL/GenBank/DDBJ whole genome shotgun (WGS) entry which is preliminary data.</text>
</comment>
<feature type="domain" description="Peptidase S8/S53" evidence="9">
    <location>
        <begin position="134"/>
        <end position="593"/>
    </location>
</feature>
<dbReference type="InterPro" id="IPR034197">
    <property type="entry name" value="Peptidases_S8_3"/>
</dbReference>
<dbReference type="PRINTS" id="PR00723">
    <property type="entry name" value="SUBTILISIN"/>
</dbReference>
<feature type="active site" description="Charge relay system" evidence="6 7">
    <location>
        <position position="218"/>
    </location>
</feature>
<dbReference type="InterPro" id="IPR023828">
    <property type="entry name" value="Peptidase_S8_Ser-AS"/>
</dbReference>
<evidence type="ECO:0000313" key="13">
    <source>
        <dbReference type="Proteomes" id="UP001190926"/>
    </source>
</evidence>
<feature type="chain" id="PRO_5042015300" evidence="8">
    <location>
        <begin position="27"/>
        <end position="772"/>
    </location>
</feature>
<evidence type="ECO:0000259" key="10">
    <source>
        <dbReference type="Pfam" id="PF05922"/>
    </source>
</evidence>
<feature type="domain" description="Inhibitor I9" evidence="10">
    <location>
        <begin position="30"/>
        <end position="109"/>
    </location>
</feature>
<evidence type="ECO:0000256" key="2">
    <source>
        <dbReference type="ARBA" id="ARBA00022670"/>
    </source>
</evidence>
<name>A0AAD4NZ87_PERFH</name>
<evidence type="ECO:0000256" key="5">
    <source>
        <dbReference type="ARBA" id="ARBA00022825"/>
    </source>
</evidence>
<dbReference type="Gene3D" id="3.40.50.200">
    <property type="entry name" value="Peptidase S8/S53 domain"/>
    <property type="match status" value="1"/>
</dbReference>
<feature type="active site" description="Charge relay system" evidence="6 7">
    <location>
        <position position="556"/>
    </location>
</feature>
<dbReference type="SUPFAM" id="SSF52743">
    <property type="entry name" value="Subtilisin-like"/>
    <property type="match status" value="1"/>
</dbReference>
<dbReference type="InterPro" id="IPR036852">
    <property type="entry name" value="Peptidase_S8/S53_dom_sf"/>
</dbReference>
<evidence type="ECO:0000313" key="12">
    <source>
        <dbReference type="EMBL" id="KAH6820300.1"/>
    </source>
</evidence>
<dbReference type="AlphaFoldDB" id="A0AAD4NZ87"/>
<dbReference type="GO" id="GO:0006508">
    <property type="term" value="P:proteolysis"/>
    <property type="evidence" value="ECO:0007669"/>
    <property type="project" value="UniProtKB-KW"/>
</dbReference>
<dbReference type="GO" id="GO:0004252">
    <property type="term" value="F:serine-type endopeptidase activity"/>
    <property type="evidence" value="ECO:0007669"/>
    <property type="project" value="UniProtKB-UniRule"/>
</dbReference>
<evidence type="ECO:0000256" key="4">
    <source>
        <dbReference type="ARBA" id="ARBA00022801"/>
    </source>
</evidence>
<gene>
    <name evidence="12" type="ORF">C2S53_014038</name>
</gene>
<evidence type="ECO:0000259" key="11">
    <source>
        <dbReference type="Pfam" id="PF17766"/>
    </source>
</evidence>
<dbReference type="Pfam" id="PF17766">
    <property type="entry name" value="fn3_6"/>
    <property type="match status" value="1"/>
</dbReference>
<dbReference type="InterPro" id="IPR041469">
    <property type="entry name" value="Subtilisin-like_FN3"/>
</dbReference>
<dbReference type="Gene3D" id="3.30.70.80">
    <property type="entry name" value="Peptidase S8 propeptide/proteinase inhibitor I9"/>
    <property type="match status" value="1"/>
</dbReference>
<dbReference type="Pfam" id="PF05922">
    <property type="entry name" value="Inhibitor_I9"/>
    <property type="match status" value="1"/>
</dbReference>
<dbReference type="EMBL" id="SDAM02004199">
    <property type="protein sequence ID" value="KAH6820300.1"/>
    <property type="molecule type" value="Genomic_DNA"/>
</dbReference>
<accession>A0AAD4NZ87</accession>
<reference evidence="12 13" key="1">
    <citation type="journal article" date="2021" name="Nat. Commun.">
        <title>Incipient diploidization of the medicinal plant Perilla within 10,000 years.</title>
        <authorList>
            <person name="Zhang Y."/>
            <person name="Shen Q."/>
            <person name="Leng L."/>
            <person name="Zhang D."/>
            <person name="Chen S."/>
            <person name="Shi Y."/>
            <person name="Ning Z."/>
            <person name="Chen S."/>
        </authorList>
    </citation>
    <scope>NUCLEOTIDE SEQUENCE [LARGE SCALE GENOMIC DNA]</scope>
    <source>
        <strain evidence="13">cv. PC099</strain>
    </source>
</reference>
<protein>
    <submittedName>
        <fullName evidence="12">Uncharacterized protein</fullName>
    </submittedName>
</protein>
<feature type="active site" description="Charge relay system" evidence="6 7">
    <location>
        <position position="143"/>
    </location>
</feature>
<dbReference type="Proteomes" id="UP001190926">
    <property type="component" value="Unassembled WGS sequence"/>
</dbReference>
<proteinExistence type="inferred from homology"/>
<dbReference type="InterPro" id="IPR037045">
    <property type="entry name" value="S8pro/Inhibitor_I9_sf"/>
</dbReference>
<evidence type="ECO:0000256" key="8">
    <source>
        <dbReference type="SAM" id="SignalP"/>
    </source>
</evidence>
<dbReference type="InterPro" id="IPR045051">
    <property type="entry name" value="SBT"/>
</dbReference>
<comment type="similarity">
    <text evidence="1 7">Belongs to the peptidase S8 family.</text>
</comment>
<keyword evidence="5 7" id="KW-0720">Serine protease</keyword>
<dbReference type="FunFam" id="3.30.70.80:FF:000002">
    <property type="entry name" value="Subtilisin-like protease SBT5.3"/>
    <property type="match status" value="1"/>
</dbReference>
<dbReference type="InterPro" id="IPR010259">
    <property type="entry name" value="S8pro/Inhibitor_I9"/>
</dbReference>
<dbReference type="PROSITE" id="PS51892">
    <property type="entry name" value="SUBTILASE"/>
    <property type="match status" value="1"/>
</dbReference>
<feature type="signal peptide" evidence="8">
    <location>
        <begin position="1"/>
        <end position="26"/>
    </location>
</feature>
<dbReference type="FunFam" id="3.50.30.30:FF:000005">
    <property type="entry name" value="subtilisin-like protease SBT1.5"/>
    <property type="match status" value="1"/>
</dbReference>
<dbReference type="Pfam" id="PF00082">
    <property type="entry name" value="Peptidase_S8"/>
    <property type="match status" value="1"/>
</dbReference>
<dbReference type="FunFam" id="3.40.50.200:FF:000006">
    <property type="entry name" value="Subtilisin-like protease SBT1.5"/>
    <property type="match status" value="1"/>
</dbReference>
<evidence type="ECO:0000259" key="9">
    <source>
        <dbReference type="Pfam" id="PF00082"/>
    </source>
</evidence>
<dbReference type="Gene3D" id="2.60.40.2310">
    <property type="match status" value="1"/>
</dbReference>